<evidence type="ECO:0000259" key="1">
    <source>
        <dbReference type="Pfam" id="PF04149"/>
    </source>
</evidence>
<reference evidence="2 3" key="1">
    <citation type="submission" date="2021-02" db="EMBL/GenBank/DDBJ databases">
        <title>Actinophytocola xerophila sp. nov., isolated from soil of cotton cropping field.</title>
        <authorList>
            <person name="Huang R."/>
            <person name="Chen X."/>
            <person name="Ge X."/>
            <person name="Liu W."/>
        </authorList>
    </citation>
    <scope>NUCLEOTIDE SEQUENCE [LARGE SCALE GENOMIC DNA]</scope>
    <source>
        <strain evidence="2 3">S1-96</strain>
    </source>
</reference>
<sequence>MTDSHNTGVRNGMSAVELGDATWRKSSRSGAVGNCVELAWPERGVAAVRNSRDPRGPVLVYERADLVSFLERVKTS</sequence>
<dbReference type="EMBL" id="JAFFZE010000032">
    <property type="protein sequence ID" value="MCT2588082.1"/>
    <property type="molecule type" value="Genomic_DNA"/>
</dbReference>
<dbReference type="RefSeq" id="WP_260196017.1">
    <property type="nucleotide sequence ID" value="NZ_JAFFZE010000032.1"/>
</dbReference>
<gene>
    <name evidence="2" type="ORF">JT362_33735</name>
</gene>
<name>A0ABT2JJM1_9PSEU</name>
<keyword evidence="3" id="KW-1185">Reference proteome</keyword>
<evidence type="ECO:0000313" key="2">
    <source>
        <dbReference type="EMBL" id="MCT2588082.1"/>
    </source>
</evidence>
<dbReference type="Proteomes" id="UP001156441">
    <property type="component" value="Unassembled WGS sequence"/>
</dbReference>
<evidence type="ECO:0000313" key="3">
    <source>
        <dbReference type="Proteomes" id="UP001156441"/>
    </source>
</evidence>
<accession>A0ABT2JJM1</accession>
<comment type="caution">
    <text evidence="2">The sequence shown here is derived from an EMBL/GenBank/DDBJ whole genome shotgun (WGS) entry which is preliminary data.</text>
</comment>
<organism evidence="2 3">
    <name type="scientific">Actinophytocola gossypii</name>
    <dbReference type="NCBI Taxonomy" id="2812003"/>
    <lineage>
        <taxon>Bacteria</taxon>
        <taxon>Bacillati</taxon>
        <taxon>Actinomycetota</taxon>
        <taxon>Actinomycetes</taxon>
        <taxon>Pseudonocardiales</taxon>
        <taxon>Pseudonocardiaceae</taxon>
    </lineage>
</organism>
<dbReference type="InterPro" id="IPR007278">
    <property type="entry name" value="DUF397"/>
</dbReference>
<dbReference type="Pfam" id="PF04149">
    <property type="entry name" value="DUF397"/>
    <property type="match status" value="1"/>
</dbReference>
<proteinExistence type="predicted"/>
<protein>
    <submittedName>
        <fullName evidence="2">DUF397 domain-containing protein</fullName>
    </submittedName>
</protein>
<feature type="domain" description="DUF397" evidence="1">
    <location>
        <begin position="21"/>
        <end position="74"/>
    </location>
</feature>